<evidence type="ECO:0000259" key="1">
    <source>
        <dbReference type="Pfam" id="PF00535"/>
    </source>
</evidence>
<feature type="domain" description="Glycosyltransferase 2-like" evidence="1">
    <location>
        <begin position="9"/>
        <end position="175"/>
    </location>
</feature>
<dbReference type="RefSeq" id="WP_126816536.1">
    <property type="nucleotide sequence ID" value="NZ_JAJHUL010000002.1"/>
</dbReference>
<dbReference type="Pfam" id="PF00535">
    <property type="entry name" value="Glycos_transf_2"/>
    <property type="match status" value="1"/>
</dbReference>
<dbReference type="AlphaFoldDB" id="A0A9Q7K262"/>
<organism evidence="2 3">
    <name type="scientific">Enterobacter mori</name>
    <dbReference type="NCBI Taxonomy" id="539813"/>
    <lineage>
        <taxon>Bacteria</taxon>
        <taxon>Pseudomonadati</taxon>
        <taxon>Pseudomonadota</taxon>
        <taxon>Gammaproteobacteria</taxon>
        <taxon>Enterobacterales</taxon>
        <taxon>Enterobacteriaceae</taxon>
        <taxon>Enterobacter</taxon>
    </lineage>
</organism>
<dbReference type="InterPro" id="IPR050834">
    <property type="entry name" value="Glycosyltransf_2"/>
</dbReference>
<reference evidence="2 3" key="1">
    <citation type="submission" date="2018-12" db="EMBL/GenBank/DDBJ databases">
        <title>The Batch Genome Submission of Enterobacter spp. strains.</title>
        <authorList>
            <person name="Wei L."/>
            <person name="Wu W."/>
            <person name="Lin J."/>
            <person name="Zhang X."/>
            <person name="Feng Y."/>
            <person name="Zong Z."/>
        </authorList>
    </citation>
    <scope>NUCLEOTIDE SEQUENCE [LARGE SCALE GENOMIC DNA]</scope>
    <source>
        <strain evidence="2 3">SCEM020047</strain>
    </source>
</reference>
<dbReference type="PANTHER" id="PTHR43685">
    <property type="entry name" value="GLYCOSYLTRANSFERASE"/>
    <property type="match status" value="1"/>
</dbReference>
<sequence length="305" mass="34183">MSNLRVAMVVPTYNGGDIWKKSAASIRNYFSGDILVIDSGSKDDTVSIANEMGFSVLGINSRDFNHGGTRNLGLRQLASSGDIVFFMTQDAILNDAESIENMIAMFDADDQLAAIYGRQIPHDDANVIARHARNFNYSDRSYVVSKESGKPLGIKAVFMSNSFSAYRVAIFEKLGGFAENTILCEDMLFAANALSAGYKVGYAANAVAKHSHNYTAVDEFSRYFDIGVFHQEQSWIRRDFGRAGGEGKKFILSEMRFVLKRQPLYLIQAFINNGAKFLGYQLGKRYKRLPLSLSKKFSMHKKYWK</sequence>
<evidence type="ECO:0000313" key="3">
    <source>
        <dbReference type="Proteomes" id="UP000282263"/>
    </source>
</evidence>
<dbReference type="CDD" id="cd00761">
    <property type="entry name" value="Glyco_tranf_GTA_type"/>
    <property type="match status" value="1"/>
</dbReference>
<dbReference type="InterPro" id="IPR001173">
    <property type="entry name" value="Glyco_trans_2-like"/>
</dbReference>
<dbReference type="Proteomes" id="UP000282263">
    <property type="component" value="Unassembled WGS sequence"/>
</dbReference>
<dbReference type="PANTHER" id="PTHR43685:SF13">
    <property type="entry name" value="O ANTIGEN BIOSYNTHESIS RHAMNOSYLTRANSFERASE RFBN"/>
    <property type="match status" value="1"/>
</dbReference>
<gene>
    <name evidence="2" type="ORF">EKN29_14395</name>
</gene>
<proteinExistence type="predicted"/>
<dbReference type="Gene3D" id="3.90.550.10">
    <property type="entry name" value="Spore Coat Polysaccharide Biosynthesis Protein SpsA, Chain A"/>
    <property type="match status" value="1"/>
</dbReference>
<dbReference type="GO" id="GO:0044010">
    <property type="term" value="P:single-species biofilm formation"/>
    <property type="evidence" value="ECO:0007669"/>
    <property type="project" value="TreeGrafter"/>
</dbReference>
<dbReference type="EMBL" id="RXPP01000014">
    <property type="protein sequence ID" value="RTQ23616.1"/>
    <property type="molecule type" value="Genomic_DNA"/>
</dbReference>
<comment type="caution">
    <text evidence="2">The sequence shown here is derived from an EMBL/GenBank/DDBJ whole genome shotgun (WGS) entry which is preliminary data.</text>
</comment>
<name>A0A9Q7K262_9ENTR</name>
<dbReference type="InterPro" id="IPR029044">
    <property type="entry name" value="Nucleotide-diphossugar_trans"/>
</dbReference>
<evidence type="ECO:0000313" key="2">
    <source>
        <dbReference type="EMBL" id="RTQ23616.1"/>
    </source>
</evidence>
<dbReference type="SUPFAM" id="SSF53448">
    <property type="entry name" value="Nucleotide-diphospho-sugar transferases"/>
    <property type="match status" value="1"/>
</dbReference>
<accession>A0A9Q7K262</accession>
<protein>
    <submittedName>
        <fullName evidence="2">Glycosyltransferase family 2 protein</fullName>
    </submittedName>
</protein>